<dbReference type="Pfam" id="PF02706">
    <property type="entry name" value="Wzz"/>
    <property type="match status" value="1"/>
</dbReference>
<evidence type="ECO:0000313" key="9">
    <source>
        <dbReference type="EMBL" id="TWS21036.1"/>
    </source>
</evidence>
<proteinExistence type="inferred from homology"/>
<dbReference type="Proteomes" id="UP000319375">
    <property type="component" value="Unassembled WGS sequence"/>
</dbReference>
<keyword evidence="4 7" id="KW-0812">Transmembrane</keyword>
<dbReference type="GO" id="GO:0005886">
    <property type="term" value="C:plasma membrane"/>
    <property type="evidence" value="ECO:0007669"/>
    <property type="project" value="UniProtKB-SubCell"/>
</dbReference>
<sequence length="168" mass="17646">MTLEDFLKLTRRHLGTILVCLLIGGVGAFGLLKVTPTQYTASSTAYVRVTVPSDDGTDASANAYYNASQLATQKVKAFVPVFTSQTVAQAVIDQLKLNTTPTELAGRLTASNATNALTINVTASADSADQARQIADTVVDKAAVQVKELEGEDSPVSVVLMTPADLSQ</sequence>
<dbReference type="RefSeq" id="WP_231706805.1">
    <property type="nucleotide sequence ID" value="NZ_VIGX01000240.1"/>
</dbReference>
<dbReference type="InterPro" id="IPR003856">
    <property type="entry name" value="LPS_length_determ_N"/>
</dbReference>
<dbReference type="AlphaFoldDB" id="A0A5C5RDT5"/>
<accession>A0A5C5RDT5</accession>
<dbReference type="EMBL" id="VIGX01000240">
    <property type="protein sequence ID" value="TWS21036.1"/>
    <property type="molecule type" value="Genomic_DNA"/>
</dbReference>
<feature type="non-terminal residue" evidence="9">
    <location>
        <position position="168"/>
    </location>
</feature>
<keyword evidence="5 7" id="KW-1133">Transmembrane helix</keyword>
<protein>
    <submittedName>
        <fullName evidence="9">Exopolysaccharide biosynthesis protein</fullName>
    </submittedName>
</protein>
<keyword evidence="10" id="KW-1185">Reference proteome</keyword>
<comment type="similarity">
    <text evidence="2">Belongs to the CpsC/CapA family.</text>
</comment>
<evidence type="ECO:0000256" key="5">
    <source>
        <dbReference type="ARBA" id="ARBA00022989"/>
    </source>
</evidence>
<comment type="caution">
    <text evidence="9">The sequence shown here is derived from an EMBL/GenBank/DDBJ whole genome shotgun (WGS) entry which is preliminary data.</text>
</comment>
<organism evidence="9 10">
    <name type="scientific">Tsukamurella conjunctivitidis</name>
    <dbReference type="NCBI Taxonomy" id="2592068"/>
    <lineage>
        <taxon>Bacteria</taxon>
        <taxon>Bacillati</taxon>
        <taxon>Actinomycetota</taxon>
        <taxon>Actinomycetes</taxon>
        <taxon>Mycobacteriales</taxon>
        <taxon>Tsukamurellaceae</taxon>
        <taxon>Tsukamurella</taxon>
    </lineage>
</organism>
<reference evidence="9 10" key="1">
    <citation type="submission" date="2019-06" db="EMBL/GenBank/DDBJ databases">
        <title>Tsukamurella conjunctivitidis sp. nov., Tsukamurella assacharolytica sp. nov. and Tsukamurella sputae sp. nov. isolated from patients with conjunctivitis, bacteraemia (lymphoma) and respiratory infection (sputum) in Hong Kong.</title>
        <authorList>
            <person name="Teng J.L.L."/>
            <person name="Lee H.H."/>
            <person name="Fong J.Y.H."/>
            <person name="Fok K.M.N."/>
            <person name="Lau S.K.P."/>
            <person name="Woo P.C.Y."/>
        </authorList>
    </citation>
    <scope>NUCLEOTIDE SEQUENCE [LARGE SCALE GENOMIC DNA]</scope>
    <source>
        <strain evidence="9 10">HKU72</strain>
    </source>
</reference>
<feature type="domain" description="Polysaccharide chain length determinant N-terminal" evidence="8">
    <location>
        <begin position="5"/>
        <end position="95"/>
    </location>
</feature>
<evidence type="ECO:0000256" key="4">
    <source>
        <dbReference type="ARBA" id="ARBA00022692"/>
    </source>
</evidence>
<evidence type="ECO:0000256" key="3">
    <source>
        <dbReference type="ARBA" id="ARBA00022475"/>
    </source>
</evidence>
<evidence type="ECO:0000256" key="2">
    <source>
        <dbReference type="ARBA" id="ARBA00006683"/>
    </source>
</evidence>
<evidence type="ECO:0000256" key="7">
    <source>
        <dbReference type="SAM" id="Phobius"/>
    </source>
</evidence>
<keyword evidence="3" id="KW-1003">Cell membrane</keyword>
<gene>
    <name evidence="9" type="ORF">FK530_25225</name>
</gene>
<dbReference type="PANTHER" id="PTHR32309:SF31">
    <property type="entry name" value="CAPSULAR EXOPOLYSACCHARIDE FAMILY"/>
    <property type="match status" value="1"/>
</dbReference>
<dbReference type="PANTHER" id="PTHR32309">
    <property type="entry name" value="TYROSINE-PROTEIN KINASE"/>
    <property type="match status" value="1"/>
</dbReference>
<evidence type="ECO:0000313" key="10">
    <source>
        <dbReference type="Proteomes" id="UP000319375"/>
    </source>
</evidence>
<dbReference type="InterPro" id="IPR050445">
    <property type="entry name" value="Bact_polysacc_biosynth/exp"/>
</dbReference>
<keyword evidence="6 7" id="KW-0472">Membrane</keyword>
<comment type="subcellular location">
    <subcellularLocation>
        <location evidence="1">Cell membrane</location>
        <topology evidence="1">Multi-pass membrane protein</topology>
    </subcellularLocation>
</comment>
<feature type="transmembrane region" description="Helical" evidence="7">
    <location>
        <begin position="12"/>
        <end position="32"/>
    </location>
</feature>
<name>A0A5C5RDT5_9ACTN</name>
<evidence type="ECO:0000259" key="8">
    <source>
        <dbReference type="Pfam" id="PF02706"/>
    </source>
</evidence>
<evidence type="ECO:0000256" key="1">
    <source>
        <dbReference type="ARBA" id="ARBA00004651"/>
    </source>
</evidence>
<evidence type="ECO:0000256" key="6">
    <source>
        <dbReference type="ARBA" id="ARBA00023136"/>
    </source>
</evidence>